<evidence type="ECO:0000256" key="3">
    <source>
        <dbReference type="ARBA" id="ARBA00010763"/>
    </source>
</evidence>
<evidence type="ECO:0000256" key="5">
    <source>
        <dbReference type="ARBA" id="ARBA00047317"/>
    </source>
</evidence>
<dbReference type="InterPro" id="IPR001453">
    <property type="entry name" value="MoaB/Mog_dom"/>
</dbReference>
<dbReference type="Proteomes" id="UP000537204">
    <property type="component" value="Unassembled WGS sequence"/>
</dbReference>
<keyword evidence="6" id="KW-0500">Molybdenum</keyword>
<keyword evidence="4 6" id="KW-0501">Molybdenum cofactor biosynthesis</keyword>
<comment type="cofactor">
    <cofactor evidence="6">
        <name>Mg(2+)</name>
        <dbReference type="ChEBI" id="CHEBI:18420"/>
    </cofactor>
</comment>
<evidence type="ECO:0000256" key="4">
    <source>
        <dbReference type="ARBA" id="ARBA00023150"/>
    </source>
</evidence>
<dbReference type="SUPFAM" id="SSF63867">
    <property type="entry name" value="MoeA C-terminal domain-like"/>
    <property type="match status" value="1"/>
</dbReference>
<dbReference type="GO" id="GO:0005829">
    <property type="term" value="C:cytosol"/>
    <property type="evidence" value="ECO:0007669"/>
    <property type="project" value="TreeGrafter"/>
</dbReference>
<dbReference type="NCBIfam" id="NF045515">
    <property type="entry name" value="Glp_gephyrin"/>
    <property type="match status" value="1"/>
</dbReference>
<dbReference type="GO" id="GO:0006777">
    <property type="term" value="P:Mo-molybdopterin cofactor biosynthetic process"/>
    <property type="evidence" value="ECO:0007669"/>
    <property type="project" value="UniProtKB-UniRule"/>
</dbReference>
<dbReference type="CDD" id="cd00887">
    <property type="entry name" value="MoeA"/>
    <property type="match status" value="1"/>
</dbReference>
<dbReference type="Pfam" id="PF03454">
    <property type="entry name" value="MoeA_C"/>
    <property type="match status" value="1"/>
</dbReference>
<comment type="catalytic activity">
    <reaction evidence="5">
        <text>adenylyl-molybdopterin + molybdate = Mo-molybdopterin + AMP + H(+)</text>
        <dbReference type="Rhea" id="RHEA:35047"/>
        <dbReference type="ChEBI" id="CHEBI:15378"/>
        <dbReference type="ChEBI" id="CHEBI:36264"/>
        <dbReference type="ChEBI" id="CHEBI:62727"/>
        <dbReference type="ChEBI" id="CHEBI:71302"/>
        <dbReference type="ChEBI" id="CHEBI:456215"/>
        <dbReference type="EC" id="2.10.1.1"/>
    </reaction>
</comment>
<keyword evidence="6" id="KW-0460">Magnesium</keyword>
<accession>A0A7W8ZMA8</accession>
<dbReference type="Pfam" id="PF03453">
    <property type="entry name" value="MoeA_N"/>
    <property type="match status" value="1"/>
</dbReference>
<comment type="similarity">
    <text evidence="3 6">Belongs to the MoeA family.</text>
</comment>
<comment type="caution">
    <text evidence="8">The sequence shown here is derived from an EMBL/GenBank/DDBJ whole genome shotgun (WGS) entry which is preliminary data.</text>
</comment>
<dbReference type="NCBIfam" id="TIGR00177">
    <property type="entry name" value="molyb_syn"/>
    <property type="match status" value="1"/>
</dbReference>
<dbReference type="AlphaFoldDB" id="A0A7W8ZMA8"/>
<dbReference type="EC" id="2.10.1.1" evidence="6"/>
<dbReference type="GO" id="GO:0046872">
    <property type="term" value="F:metal ion binding"/>
    <property type="evidence" value="ECO:0007669"/>
    <property type="project" value="UniProtKB-UniRule"/>
</dbReference>
<dbReference type="RefSeq" id="WP_183882376.1">
    <property type="nucleotide sequence ID" value="NZ_JACHCE010000003.1"/>
</dbReference>
<reference evidence="8 9" key="1">
    <citation type="submission" date="2020-08" db="EMBL/GenBank/DDBJ databases">
        <title>Genomic Encyclopedia of Type Strains, Phase IV (KMG-V): Genome sequencing to study the core and pangenomes of soil and plant-associated prokaryotes.</title>
        <authorList>
            <person name="Whitman W."/>
        </authorList>
    </citation>
    <scope>NUCLEOTIDE SEQUENCE [LARGE SCALE GENOMIC DNA]</scope>
    <source>
        <strain evidence="8 9">S3M1</strain>
    </source>
</reference>
<dbReference type="Gene3D" id="3.40.980.10">
    <property type="entry name" value="MoaB/Mog-like domain"/>
    <property type="match status" value="1"/>
</dbReference>
<keyword evidence="6" id="KW-0479">Metal-binding</keyword>
<organism evidence="8 9">
    <name type="scientific">Pedobacter cryoconitis</name>
    <dbReference type="NCBI Taxonomy" id="188932"/>
    <lineage>
        <taxon>Bacteria</taxon>
        <taxon>Pseudomonadati</taxon>
        <taxon>Bacteroidota</taxon>
        <taxon>Sphingobacteriia</taxon>
        <taxon>Sphingobacteriales</taxon>
        <taxon>Sphingobacteriaceae</taxon>
        <taxon>Pedobacter</taxon>
    </lineage>
</organism>
<dbReference type="EMBL" id="JACHCE010000003">
    <property type="protein sequence ID" value="MBB5636644.1"/>
    <property type="molecule type" value="Genomic_DNA"/>
</dbReference>
<dbReference type="Gene3D" id="3.90.105.10">
    <property type="entry name" value="Molybdopterin biosynthesis moea protein, domain 2"/>
    <property type="match status" value="1"/>
</dbReference>
<evidence type="ECO:0000313" key="8">
    <source>
        <dbReference type="EMBL" id="MBB5636644.1"/>
    </source>
</evidence>
<feature type="domain" description="MoaB/Mog" evidence="7">
    <location>
        <begin position="173"/>
        <end position="311"/>
    </location>
</feature>
<dbReference type="SUPFAM" id="SSF63882">
    <property type="entry name" value="MoeA N-terminal region -like"/>
    <property type="match status" value="1"/>
</dbReference>
<dbReference type="SUPFAM" id="SSF53218">
    <property type="entry name" value="Molybdenum cofactor biosynthesis proteins"/>
    <property type="match status" value="1"/>
</dbReference>
<evidence type="ECO:0000256" key="6">
    <source>
        <dbReference type="RuleBase" id="RU365090"/>
    </source>
</evidence>
<gene>
    <name evidence="8" type="ORF">HDE68_002545</name>
</gene>
<proteinExistence type="inferred from homology"/>
<dbReference type="Gene3D" id="2.170.190.11">
    <property type="entry name" value="Molybdopterin biosynthesis moea protein, domain 3"/>
    <property type="match status" value="1"/>
</dbReference>
<name>A0A7W8ZMA8_9SPHI</name>
<comment type="function">
    <text evidence="1 6">Catalyzes the insertion of molybdate into adenylated molybdopterin with the concomitant release of AMP.</text>
</comment>
<keyword evidence="6 8" id="KW-0808">Transferase</keyword>
<dbReference type="InterPro" id="IPR036688">
    <property type="entry name" value="MoeA_C_domain_IV_sf"/>
</dbReference>
<sequence length="396" mass="42793">MISVHKAKSFLQENINTLPVQQVPLAMAAGYILAKDVYAQTDIPAFEQSSMDGYAIRFDEHNQTLVISGEMQAGTAIQYTLMPGQAARIFTGAPLPIGADTVVMQEKVEITAGVLTIQDAQLTKGMNVRNKGAEVKNAALAISKGCRLTPAAIGFLAGIGETEVEIYGVPPVGVIITGKELQQPGKELAFGQVYESNSAALTAALQQAQITKIKLYAADDQLDELSDVLAEALKNNEVVLLTGGVSVGDYDFVVKAAERNGITQIFHKVKQKPGKPLYFGRKENKAIFGLPGNPSSVLSCFYQYVFPALQKMYGLKDEIETGGLQTREAILTDNYKKAAGLTHFLKAHFENGNVTPLNAQESFRMSSFAQANCMIELDEEGTEFSAGTKVKIYLLP</sequence>
<evidence type="ECO:0000259" key="7">
    <source>
        <dbReference type="SMART" id="SM00852"/>
    </source>
</evidence>
<dbReference type="PANTHER" id="PTHR10192:SF5">
    <property type="entry name" value="GEPHYRIN"/>
    <property type="match status" value="1"/>
</dbReference>
<dbReference type="InterPro" id="IPR005111">
    <property type="entry name" value="MoeA_C_domain_IV"/>
</dbReference>
<dbReference type="SMART" id="SM00852">
    <property type="entry name" value="MoCF_biosynth"/>
    <property type="match status" value="1"/>
</dbReference>
<dbReference type="PANTHER" id="PTHR10192">
    <property type="entry name" value="MOLYBDOPTERIN BIOSYNTHESIS PROTEIN"/>
    <property type="match status" value="1"/>
</dbReference>
<dbReference type="GO" id="GO:0061599">
    <property type="term" value="F:molybdopterin molybdotransferase activity"/>
    <property type="evidence" value="ECO:0007669"/>
    <property type="project" value="UniProtKB-UniRule"/>
</dbReference>
<evidence type="ECO:0000256" key="1">
    <source>
        <dbReference type="ARBA" id="ARBA00002901"/>
    </source>
</evidence>
<evidence type="ECO:0000313" key="9">
    <source>
        <dbReference type="Proteomes" id="UP000537204"/>
    </source>
</evidence>
<dbReference type="Gene3D" id="2.40.340.10">
    <property type="entry name" value="MoeA, C-terminal, domain IV"/>
    <property type="match status" value="1"/>
</dbReference>
<comment type="pathway">
    <text evidence="2 6">Cofactor biosynthesis; molybdopterin biosynthesis.</text>
</comment>
<evidence type="ECO:0000256" key="2">
    <source>
        <dbReference type="ARBA" id="ARBA00005046"/>
    </source>
</evidence>
<protein>
    <recommendedName>
        <fullName evidence="6">Molybdopterin molybdenumtransferase</fullName>
        <ecNumber evidence="6">2.10.1.1</ecNumber>
    </recommendedName>
</protein>
<dbReference type="UniPathway" id="UPA00344"/>
<dbReference type="InterPro" id="IPR036135">
    <property type="entry name" value="MoeA_linker/N_sf"/>
</dbReference>
<dbReference type="InterPro" id="IPR036425">
    <property type="entry name" value="MoaB/Mog-like_dom_sf"/>
</dbReference>
<dbReference type="InterPro" id="IPR005110">
    <property type="entry name" value="MoeA_linker/N"/>
</dbReference>
<dbReference type="InterPro" id="IPR038987">
    <property type="entry name" value="MoeA-like"/>
</dbReference>
<dbReference type="Pfam" id="PF00994">
    <property type="entry name" value="MoCF_biosynth"/>
    <property type="match status" value="1"/>
</dbReference>